<dbReference type="GO" id="GO:0043565">
    <property type="term" value="F:sequence-specific DNA binding"/>
    <property type="evidence" value="ECO:0007669"/>
    <property type="project" value="TreeGrafter"/>
</dbReference>
<keyword evidence="7" id="KW-1185">Reference proteome</keyword>
<dbReference type="SUPFAM" id="SSF46785">
    <property type="entry name" value="Winged helix' DNA-binding domain"/>
    <property type="match status" value="1"/>
</dbReference>
<organism evidence="6 7">
    <name type="scientific">Noviherbaspirillum sedimenti</name>
    <dbReference type="NCBI Taxonomy" id="2320865"/>
    <lineage>
        <taxon>Bacteria</taxon>
        <taxon>Pseudomonadati</taxon>
        <taxon>Pseudomonadota</taxon>
        <taxon>Betaproteobacteria</taxon>
        <taxon>Burkholderiales</taxon>
        <taxon>Oxalobacteraceae</taxon>
        <taxon>Noviherbaspirillum</taxon>
    </lineage>
</organism>
<keyword evidence="3" id="KW-0238">DNA-binding</keyword>
<accession>A0A3A3G7Q9</accession>
<proteinExistence type="inferred from homology"/>
<reference evidence="7" key="1">
    <citation type="submission" date="2018-09" db="EMBL/GenBank/DDBJ databases">
        <authorList>
            <person name="Zhu H."/>
        </authorList>
    </citation>
    <scope>NUCLEOTIDE SEQUENCE [LARGE SCALE GENOMIC DNA]</scope>
    <source>
        <strain evidence="7">K1S02-23</strain>
    </source>
</reference>
<dbReference type="Pfam" id="PF03466">
    <property type="entry name" value="LysR_substrate"/>
    <property type="match status" value="1"/>
</dbReference>
<dbReference type="PROSITE" id="PS50931">
    <property type="entry name" value="HTH_LYSR"/>
    <property type="match status" value="1"/>
</dbReference>
<comment type="caution">
    <text evidence="6">The sequence shown here is derived from an EMBL/GenBank/DDBJ whole genome shotgun (WGS) entry which is preliminary data.</text>
</comment>
<dbReference type="Gene3D" id="1.10.10.10">
    <property type="entry name" value="Winged helix-like DNA-binding domain superfamily/Winged helix DNA-binding domain"/>
    <property type="match status" value="1"/>
</dbReference>
<dbReference type="NCBIfam" id="NF008352">
    <property type="entry name" value="PRK11139.1"/>
    <property type="match status" value="1"/>
</dbReference>
<dbReference type="Proteomes" id="UP000266327">
    <property type="component" value="Unassembled WGS sequence"/>
</dbReference>
<dbReference type="InterPro" id="IPR000847">
    <property type="entry name" value="LysR_HTH_N"/>
</dbReference>
<keyword evidence="4" id="KW-0804">Transcription</keyword>
<evidence type="ECO:0000256" key="4">
    <source>
        <dbReference type="ARBA" id="ARBA00023163"/>
    </source>
</evidence>
<protein>
    <submittedName>
        <fullName evidence="6">Transcriptional regulator GcvA</fullName>
    </submittedName>
</protein>
<keyword evidence="2" id="KW-0805">Transcription regulation</keyword>
<dbReference type="InterPro" id="IPR036390">
    <property type="entry name" value="WH_DNA-bd_sf"/>
</dbReference>
<evidence type="ECO:0000256" key="1">
    <source>
        <dbReference type="ARBA" id="ARBA00009437"/>
    </source>
</evidence>
<dbReference type="Gene3D" id="3.40.190.10">
    <property type="entry name" value="Periplasmic binding protein-like II"/>
    <property type="match status" value="2"/>
</dbReference>
<comment type="similarity">
    <text evidence="1">Belongs to the LysR transcriptional regulatory family.</text>
</comment>
<dbReference type="CDD" id="cd08432">
    <property type="entry name" value="PBP2_GcdR_TrpI_HvrB_AmpR_like"/>
    <property type="match status" value="1"/>
</dbReference>
<dbReference type="FunFam" id="3.40.190.10:FF:000017">
    <property type="entry name" value="Glycine cleavage system transcriptional activator"/>
    <property type="match status" value="1"/>
</dbReference>
<dbReference type="SUPFAM" id="SSF53850">
    <property type="entry name" value="Periplasmic binding protein-like II"/>
    <property type="match status" value="1"/>
</dbReference>
<dbReference type="FunFam" id="1.10.10.10:FF:000038">
    <property type="entry name" value="Glycine cleavage system transcriptional activator"/>
    <property type="match status" value="1"/>
</dbReference>
<evidence type="ECO:0000256" key="2">
    <source>
        <dbReference type="ARBA" id="ARBA00023015"/>
    </source>
</evidence>
<dbReference type="InterPro" id="IPR058163">
    <property type="entry name" value="LysR-type_TF_proteobact-type"/>
</dbReference>
<dbReference type="PANTHER" id="PTHR30537:SF74">
    <property type="entry name" value="HTH-TYPE TRANSCRIPTIONAL REGULATOR TRPI"/>
    <property type="match status" value="1"/>
</dbReference>
<dbReference type="Pfam" id="PF00126">
    <property type="entry name" value="HTH_1"/>
    <property type="match status" value="1"/>
</dbReference>
<evidence type="ECO:0000256" key="3">
    <source>
        <dbReference type="ARBA" id="ARBA00023125"/>
    </source>
</evidence>
<dbReference type="AlphaFoldDB" id="A0A3A3G7Q9"/>
<dbReference type="PANTHER" id="PTHR30537">
    <property type="entry name" value="HTH-TYPE TRANSCRIPTIONAL REGULATOR"/>
    <property type="match status" value="1"/>
</dbReference>
<dbReference type="GO" id="GO:0006351">
    <property type="term" value="P:DNA-templated transcription"/>
    <property type="evidence" value="ECO:0007669"/>
    <property type="project" value="TreeGrafter"/>
</dbReference>
<name>A0A3A3G7Q9_9BURK</name>
<dbReference type="PRINTS" id="PR00039">
    <property type="entry name" value="HTHLYSR"/>
</dbReference>
<dbReference type="GO" id="GO:0003700">
    <property type="term" value="F:DNA-binding transcription factor activity"/>
    <property type="evidence" value="ECO:0007669"/>
    <property type="project" value="InterPro"/>
</dbReference>
<evidence type="ECO:0000313" key="7">
    <source>
        <dbReference type="Proteomes" id="UP000266327"/>
    </source>
</evidence>
<gene>
    <name evidence="6" type="primary">gcvA</name>
    <name evidence="6" type="ORF">D3878_14245</name>
</gene>
<evidence type="ECO:0000259" key="5">
    <source>
        <dbReference type="PROSITE" id="PS50931"/>
    </source>
</evidence>
<dbReference type="InterPro" id="IPR005119">
    <property type="entry name" value="LysR_subst-bd"/>
</dbReference>
<dbReference type="InterPro" id="IPR036388">
    <property type="entry name" value="WH-like_DNA-bd_sf"/>
</dbReference>
<dbReference type="OrthoDB" id="9178397at2"/>
<feature type="domain" description="HTH lysR-type" evidence="5">
    <location>
        <begin position="6"/>
        <end position="63"/>
    </location>
</feature>
<dbReference type="EMBL" id="QYUQ01000002">
    <property type="protein sequence ID" value="RJG02592.1"/>
    <property type="molecule type" value="Genomic_DNA"/>
</dbReference>
<sequence length="307" mass="34510">MSRAMPPLNPLRVFEAVARLGSFTKAAEELYVSQSAVSRQISLIEEYLGVKLFEREQRGVTLTAIGHAYQQDIGPAFAQISAATQNLLTSTRGGPIKVRAYTTFAAKWLMRRLPEFQEAHPDLEVRISTNVTPIDFQKENIDLAIQFGDGNWPGSVCERLLDDEIAPVCAPALLKGKVPLKTLEDLKQHRLLHSHYRKSDWPDWLSAVGRPELAEHHESMEFSSSILTYQAAVDGLGVAIGQIALLDQELEKGILVCPFEQIVKRPFAYYLLQPERHSTPRNVRIFREWLLDKIRATPSRPSAQASL</sequence>
<evidence type="ECO:0000313" key="6">
    <source>
        <dbReference type="EMBL" id="RJG02592.1"/>
    </source>
</evidence>